<organism evidence="1 2">
    <name type="scientific">Puniceibacterium sediminis</name>
    <dbReference type="NCBI Taxonomy" id="1608407"/>
    <lineage>
        <taxon>Bacteria</taxon>
        <taxon>Pseudomonadati</taxon>
        <taxon>Pseudomonadota</taxon>
        <taxon>Alphaproteobacteria</taxon>
        <taxon>Rhodobacterales</taxon>
        <taxon>Paracoccaceae</taxon>
        <taxon>Puniceibacterium</taxon>
    </lineage>
</organism>
<dbReference type="Proteomes" id="UP000198417">
    <property type="component" value="Unassembled WGS sequence"/>
</dbReference>
<protein>
    <submittedName>
        <fullName evidence="1">Uncharacterized protein</fullName>
    </submittedName>
</protein>
<reference evidence="1 2" key="1">
    <citation type="submission" date="2017-06" db="EMBL/GenBank/DDBJ databases">
        <authorList>
            <person name="Kim H.J."/>
            <person name="Triplett B.A."/>
        </authorList>
    </citation>
    <scope>NUCLEOTIDE SEQUENCE [LARGE SCALE GENOMIC DNA]</scope>
    <source>
        <strain evidence="1 2">DSM 29052</strain>
    </source>
</reference>
<dbReference type="EMBL" id="FZNN01000013">
    <property type="protein sequence ID" value="SNR63117.1"/>
    <property type="molecule type" value="Genomic_DNA"/>
</dbReference>
<proteinExistence type="predicted"/>
<evidence type="ECO:0000313" key="1">
    <source>
        <dbReference type="EMBL" id="SNR63117.1"/>
    </source>
</evidence>
<accession>A0A238XW28</accession>
<name>A0A238XW28_9RHOB</name>
<gene>
    <name evidence="1" type="ORF">SAMN06265370_11373</name>
</gene>
<evidence type="ECO:0000313" key="2">
    <source>
        <dbReference type="Proteomes" id="UP000198417"/>
    </source>
</evidence>
<sequence length="145" mass="15047">MMEFTKEMTRSLEKTVSDLQAAANAAPTLDVAVAAISATFTVGPEGGHLQGWITYLDGALGKIHFKSTKVTHHSGLFAGAFAFPTVPIAKPDAILGKPGRTKVDGSWSTGIVTLYAGSSLIGAFPIAGTGAFGWSFEAVVEFTKG</sequence>
<keyword evidence="2" id="KW-1185">Reference proteome</keyword>
<dbReference type="AlphaFoldDB" id="A0A238XW28"/>